<organism evidence="1 2">
    <name type="scientific">Pelagibacterium lacus</name>
    <dbReference type="NCBI Taxonomy" id="2282655"/>
    <lineage>
        <taxon>Bacteria</taxon>
        <taxon>Pseudomonadati</taxon>
        <taxon>Pseudomonadota</taxon>
        <taxon>Alphaproteobacteria</taxon>
        <taxon>Hyphomicrobiales</taxon>
        <taxon>Devosiaceae</taxon>
        <taxon>Pelagibacterium</taxon>
    </lineage>
</organism>
<protein>
    <submittedName>
        <fullName evidence="1">RidA family protein</fullName>
    </submittedName>
</protein>
<dbReference type="SUPFAM" id="SSF55298">
    <property type="entry name" value="YjgF-like"/>
    <property type="match status" value="1"/>
</dbReference>
<keyword evidence="2" id="KW-1185">Reference proteome</keyword>
<gene>
    <name evidence="1" type="ORF">DVH29_00265</name>
</gene>
<sequence>MTAGIAHGQPVPQGAYVAAKRHGNFIFTSGMTPRRDGVLMFEGPVRSDVGLETYEPAVVLAASNALAAARNLLAEGEAIATVVSLTVYIAAEAGFTGHSLLADYASRFLAEKLGPAGIGARAAVGVATLPGNAPVEIQLVAAL</sequence>
<accession>A0A369W7V4</accession>
<dbReference type="OrthoDB" id="9806350at2"/>
<name>A0A369W7V4_9HYPH</name>
<dbReference type="InterPro" id="IPR035959">
    <property type="entry name" value="RutC-like_sf"/>
</dbReference>
<dbReference type="Gene3D" id="3.30.1330.40">
    <property type="entry name" value="RutC-like"/>
    <property type="match status" value="1"/>
</dbReference>
<dbReference type="PANTHER" id="PTHR43760">
    <property type="entry name" value="ENDORIBONUCLEASE-RELATED"/>
    <property type="match status" value="1"/>
</dbReference>
<dbReference type="PANTHER" id="PTHR43760:SF1">
    <property type="entry name" value="ENDORIBONUCLEASE L-PSP_CHORISMATE MUTASE-LIKE DOMAIN-CONTAINING PROTEIN"/>
    <property type="match status" value="1"/>
</dbReference>
<proteinExistence type="predicted"/>
<dbReference type="InterPro" id="IPR013813">
    <property type="entry name" value="Endoribo_LPSP/chorism_mut-like"/>
</dbReference>
<dbReference type="CDD" id="cd02199">
    <property type="entry name" value="YjgF_YER057c_UK114_like_1"/>
    <property type="match status" value="1"/>
</dbReference>
<dbReference type="InterPro" id="IPR006175">
    <property type="entry name" value="YjgF/YER057c/UK114"/>
</dbReference>
<dbReference type="Proteomes" id="UP000253759">
    <property type="component" value="Unassembled WGS sequence"/>
</dbReference>
<reference evidence="2" key="1">
    <citation type="submission" date="2018-07" db="EMBL/GenBank/DDBJ databases">
        <authorList>
            <person name="Liu B.-T."/>
            <person name="Du Z."/>
        </authorList>
    </citation>
    <scope>NUCLEOTIDE SEQUENCE [LARGE SCALE GENOMIC DNA]</scope>
    <source>
        <strain evidence="2">XYN52</strain>
    </source>
</reference>
<dbReference type="RefSeq" id="WP_114644146.1">
    <property type="nucleotide sequence ID" value="NZ_QQNH01000001.1"/>
</dbReference>
<dbReference type="AlphaFoldDB" id="A0A369W7V4"/>
<evidence type="ECO:0000313" key="1">
    <source>
        <dbReference type="EMBL" id="RDE10423.1"/>
    </source>
</evidence>
<dbReference type="EMBL" id="QQNH01000001">
    <property type="protein sequence ID" value="RDE10423.1"/>
    <property type="molecule type" value="Genomic_DNA"/>
</dbReference>
<comment type="caution">
    <text evidence="1">The sequence shown here is derived from an EMBL/GenBank/DDBJ whole genome shotgun (WGS) entry which is preliminary data.</text>
</comment>
<dbReference type="Pfam" id="PF01042">
    <property type="entry name" value="Ribonuc_L-PSP"/>
    <property type="match status" value="1"/>
</dbReference>
<evidence type="ECO:0000313" key="2">
    <source>
        <dbReference type="Proteomes" id="UP000253759"/>
    </source>
</evidence>